<dbReference type="GO" id="GO:0000270">
    <property type="term" value="P:peptidoglycan metabolic process"/>
    <property type="evidence" value="ECO:0007669"/>
    <property type="project" value="InterPro"/>
</dbReference>
<dbReference type="AlphaFoldDB" id="A0A0G3G2Z1"/>
<evidence type="ECO:0000313" key="4">
    <source>
        <dbReference type="Proteomes" id="UP000064201"/>
    </source>
</evidence>
<feature type="domain" description="Transglycosylase SLT" evidence="2">
    <location>
        <begin position="333"/>
        <end position="442"/>
    </location>
</feature>
<dbReference type="RefSeq" id="WP_047251480.1">
    <property type="nucleotide sequence ID" value="NZ_CP011367.1"/>
</dbReference>
<dbReference type="Gene3D" id="3.40.190.10">
    <property type="entry name" value="Periplasmic binding protein-like II"/>
    <property type="match status" value="2"/>
</dbReference>
<gene>
    <name evidence="3" type="ORF">TVD_09580</name>
</gene>
<dbReference type="InterPro" id="IPR000189">
    <property type="entry name" value="Transglyc_AS"/>
</dbReference>
<dbReference type="SUPFAM" id="SSF53955">
    <property type="entry name" value="Lysozyme-like"/>
    <property type="match status" value="1"/>
</dbReference>
<dbReference type="EMBL" id="CP011367">
    <property type="protein sequence ID" value="AKJ95590.1"/>
    <property type="molecule type" value="Genomic_DNA"/>
</dbReference>
<evidence type="ECO:0000259" key="2">
    <source>
        <dbReference type="Pfam" id="PF01464"/>
    </source>
</evidence>
<comment type="similarity">
    <text evidence="1">Belongs to the transglycosylase Slt family.</text>
</comment>
<dbReference type="PATRIC" id="fig|106634.4.peg.1961"/>
<dbReference type="OrthoDB" id="9815002at2"/>
<dbReference type="Gene3D" id="1.10.530.10">
    <property type="match status" value="1"/>
</dbReference>
<reference evidence="3 4" key="1">
    <citation type="submission" date="2015-04" db="EMBL/GenBank/DDBJ databases">
        <title>Complete Sequence for the Genome of the Thioalkalivibrio versutus D301.</title>
        <authorList>
            <person name="Mu T."/>
            <person name="Zhou J."/>
            <person name="Xu X."/>
        </authorList>
    </citation>
    <scope>NUCLEOTIDE SEQUENCE [LARGE SCALE GENOMIC DNA]</scope>
    <source>
        <strain evidence="3 4">D301</strain>
    </source>
</reference>
<sequence length="517" mass="58403">MFPHLRLRPPSSTWRQIELGVFIVLLVMIGLRVWFQPPSALQQLTFREELQVVLVEAPLGRSELAATSGHDQLELALLHGFAKELGTRIRVTRVETAAEAHRRLREHRADLAAGLLVDPDEPTIERGPEILAIQQVLAFWRGNESTAALPALASLPAGTRLGLTAQSPLPERLRAHLAHADAARQQVSVRAGDPESETPNPGLFETLGYEPRDPPVELVPIGTAEAQRQALAAGQIDYALMSSLEFGRLQRLHPDLRTAYEFERGVAVTWLFPAGFDRSLIDAAEAYIDRLRENRDLELMIDRYLGHLETHDLVDALTFARRVDNQLDRFRGLFERAGAEYGLDWRFIAAVAYQESHWNAEAISPTGVRGLMMLTQNTASGLGVEDRTDPASSVDGGTRYLLDLRERLPERIPEPDRTWMTLAAYNVGLGHLHDARRLADANGDDPDRWLDVMQWLPRLAEREWHEQTRYGYARGWEPVLYVQNIRSYYDKLIQRFPASSDQIPNAPQIYRRVPLSL</sequence>
<dbReference type="Pfam" id="PF01464">
    <property type="entry name" value="SLT"/>
    <property type="match status" value="1"/>
</dbReference>
<dbReference type="SUPFAM" id="SSF53850">
    <property type="entry name" value="Periplasmic binding protein-like II"/>
    <property type="match status" value="1"/>
</dbReference>
<keyword evidence="4" id="KW-1185">Reference proteome</keyword>
<evidence type="ECO:0000256" key="1">
    <source>
        <dbReference type="ARBA" id="ARBA00007734"/>
    </source>
</evidence>
<evidence type="ECO:0000313" key="3">
    <source>
        <dbReference type="EMBL" id="AKJ95590.1"/>
    </source>
</evidence>
<dbReference type="PROSITE" id="PS00922">
    <property type="entry name" value="TRANSGLYCOSYLASE"/>
    <property type="match status" value="1"/>
</dbReference>
<dbReference type="Proteomes" id="UP000064201">
    <property type="component" value="Chromosome"/>
</dbReference>
<dbReference type="GO" id="GO:0016020">
    <property type="term" value="C:membrane"/>
    <property type="evidence" value="ECO:0007669"/>
    <property type="project" value="InterPro"/>
</dbReference>
<dbReference type="PANTHER" id="PTHR37423:SF2">
    <property type="entry name" value="MEMBRANE-BOUND LYTIC MUREIN TRANSGLYCOSYLASE C"/>
    <property type="match status" value="1"/>
</dbReference>
<dbReference type="GO" id="GO:0008933">
    <property type="term" value="F:peptidoglycan lytic transglycosylase activity"/>
    <property type="evidence" value="ECO:0007669"/>
    <property type="project" value="InterPro"/>
</dbReference>
<dbReference type="CDD" id="cd13403">
    <property type="entry name" value="MLTF-like"/>
    <property type="match status" value="1"/>
</dbReference>
<dbReference type="InterPro" id="IPR023346">
    <property type="entry name" value="Lysozyme-like_dom_sf"/>
</dbReference>
<proteinExistence type="inferred from homology"/>
<protein>
    <submittedName>
        <fullName evidence="3">Lytic transglycosylase</fullName>
    </submittedName>
</protein>
<dbReference type="PANTHER" id="PTHR37423">
    <property type="entry name" value="SOLUBLE LYTIC MUREIN TRANSGLYCOSYLASE-RELATED"/>
    <property type="match status" value="1"/>
</dbReference>
<dbReference type="KEGG" id="tvr:TVD_09580"/>
<organism evidence="3 4">
    <name type="scientific">Thioalkalivibrio versutus</name>
    <dbReference type="NCBI Taxonomy" id="106634"/>
    <lineage>
        <taxon>Bacteria</taxon>
        <taxon>Pseudomonadati</taxon>
        <taxon>Pseudomonadota</taxon>
        <taxon>Gammaproteobacteria</taxon>
        <taxon>Chromatiales</taxon>
        <taxon>Ectothiorhodospiraceae</taxon>
        <taxon>Thioalkalivibrio</taxon>
    </lineage>
</organism>
<name>A0A0G3G2Z1_9GAMM</name>
<dbReference type="InterPro" id="IPR008258">
    <property type="entry name" value="Transglycosylase_SLT_dom_1"/>
</dbReference>
<accession>A0A0G3G2Z1</accession>
<dbReference type="NCBIfam" id="NF008112">
    <property type="entry name" value="PRK10859.1"/>
    <property type="match status" value="1"/>
</dbReference>
<dbReference type="STRING" id="106634.TVD_09580"/>